<keyword evidence="11" id="KW-1185">Reference proteome</keyword>
<keyword evidence="3 7" id="KW-0812">Transmembrane</keyword>
<evidence type="ECO:0000313" key="11">
    <source>
        <dbReference type="Proteomes" id="UP000596063"/>
    </source>
</evidence>
<feature type="transmembrane region" description="Helical" evidence="7">
    <location>
        <begin position="21"/>
        <end position="40"/>
    </location>
</feature>
<organism evidence="10 11">
    <name type="scientific">Spongiibacter nanhainus</name>
    <dbReference type="NCBI Taxonomy" id="2794344"/>
    <lineage>
        <taxon>Bacteria</taxon>
        <taxon>Pseudomonadati</taxon>
        <taxon>Pseudomonadota</taxon>
        <taxon>Gammaproteobacteria</taxon>
        <taxon>Cellvibrionales</taxon>
        <taxon>Spongiibacteraceae</taxon>
        <taxon>Spongiibacter</taxon>
    </lineage>
</organism>
<evidence type="ECO:0000259" key="9">
    <source>
        <dbReference type="Pfam" id="PF26002"/>
    </source>
</evidence>
<evidence type="ECO:0000256" key="6">
    <source>
        <dbReference type="SAM" id="Coils"/>
    </source>
</evidence>
<feature type="coiled-coil region" evidence="6">
    <location>
        <begin position="149"/>
        <end position="240"/>
    </location>
</feature>
<dbReference type="Gene3D" id="2.40.50.100">
    <property type="match status" value="1"/>
</dbReference>
<evidence type="ECO:0000256" key="2">
    <source>
        <dbReference type="ARBA" id="ARBA00009477"/>
    </source>
</evidence>
<proteinExistence type="inferred from homology"/>
<keyword evidence="4 7" id="KW-1133">Transmembrane helix</keyword>
<comment type="subcellular location">
    <subcellularLocation>
        <location evidence="1">Membrane</location>
        <topology evidence="1">Single-pass membrane protein</topology>
    </subcellularLocation>
</comment>
<dbReference type="PANTHER" id="PTHR30386">
    <property type="entry name" value="MEMBRANE FUSION SUBUNIT OF EMRAB-TOLC MULTIDRUG EFFLUX PUMP"/>
    <property type="match status" value="1"/>
</dbReference>
<evidence type="ECO:0000256" key="1">
    <source>
        <dbReference type="ARBA" id="ARBA00004167"/>
    </source>
</evidence>
<evidence type="ECO:0000259" key="8">
    <source>
        <dbReference type="Pfam" id="PF25917"/>
    </source>
</evidence>
<evidence type="ECO:0000313" key="10">
    <source>
        <dbReference type="EMBL" id="QQD18090.1"/>
    </source>
</evidence>
<keyword evidence="5 7" id="KW-0472">Membrane</keyword>
<dbReference type="InterPro" id="IPR050739">
    <property type="entry name" value="MFP"/>
</dbReference>
<dbReference type="PRINTS" id="PR01490">
    <property type="entry name" value="RTXTOXIND"/>
</dbReference>
<feature type="domain" description="AprE-like beta-barrel" evidence="9">
    <location>
        <begin position="278"/>
        <end position="370"/>
    </location>
</feature>
<name>A0A7T4R0C7_9GAMM</name>
<comment type="similarity">
    <text evidence="2">Belongs to the membrane fusion protein (MFP) (TC 8.A.1) family.</text>
</comment>
<dbReference type="InterPro" id="IPR058982">
    <property type="entry name" value="Beta-barrel_AprE"/>
</dbReference>
<dbReference type="EMBL" id="CP066167">
    <property type="protein sequence ID" value="QQD18090.1"/>
    <property type="molecule type" value="Genomic_DNA"/>
</dbReference>
<dbReference type="Pfam" id="PF25917">
    <property type="entry name" value="BSH_RND"/>
    <property type="match status" value="1"/>
</dbReference>
<reference evidence="10 11" key="1">
    <citation type="submission" date="2020-12" db="EMBL/GenBank/DDBJ databases">
        <authorList>
            <person name="Shan Y."/>
        </authorList>
    </citation>
    <scope>NUCLEOTIDE SEQUENCE [LARGE SCALE GENOMIC DNA]</scope>
    <source>
        <strain evidence="11">csc3.9</strain>
    </source>
</reference>
<dbReference type="Pfam" id="PF26002">
    <property type="entry name" value="Beta-barrel_AprE"/>
    <property type="match status" value="1"/>
</dbReference>
<dbReference type="AlphaFoldDB" id="A0A7T4R0C7"/>
<gene>
    <name evidence="10" type="ORF">I6N98_17400</name>
</gene>
<feature type="domain" description="Multidrug resistance protein MdtA-like barrel-sandwich hybrid" evidence="8">
    <location>
        <begin position="65"/>
        <end position="272"/>
    </location>
</feature>
<dbReference type="RefSeq" id="WP_198569588.1">
    <property type="nucleotide sequence ID" value="NZ_CP066167.1"/>
</dbReference>
<protein>
    <submittedName>
        <fullName evidence="10">HlyD family efflux transporter periplasmic adaptor subunit</fullName>
    </submittedName>
</protein>
<sequence>MIITREEMFARTRPLDVAKSGRMLWLMVFTVLAFVVWANWATLDEQVRATGKVIVSSRSQVVQAVDGGVLSAMYVKEGQTVEAGEVLAELDQTRFAASAEETRVKAIDLRANVERLRAELNNEPLEFSPEVLGDPDLVRRQTNLHSRRLQQQREEKASIRQSLALAREELTALENLAKTGDAAQSELLNARRQVVDLQAELTNRTNEYRREAQEQLATTQSELEQTLQVLKQRDEALKATKIRSPMSGAVKNISISTIGAVLKSGDELMQIVPSDEPMLVEARVYSKDVAFIRPGLESNVKLDAYDFTIYGGLRGEVTYISPDTIDEDLKQNEDPYYRALIEINDIPQREGKEPIEIIPGMTTTVEIITGTKTVAQYLLKPLRRGSAAALTER</sequence>
<dbReference type="GO" id="GO:0016020">
    <property type="term" value="C:membrane"/>
    <property type="evidence" value="ECO:0007669"/>
    <property type="project" value="UniProtKB-SubCell"/>
</dbReference>
<dbReference type="PANTHER" id="PTHR30386:SF26">
    <property type="entry name" value="TRANSPORT PROTEIN COMB"/>
    <property type="match status" value="1"/>
</dbReference>
<dbReference type="Proteomes" id="UP000596063">
    <property type="component" value="Chromosome"/>
</dbReference>
<keyword evidence="6" id="KW-0175">Coiled coil</keyword>
<evidence type="ECO:0000256" key="4">
    <source>
        <dbReference type="ARBA" id="ARBA00022989"/>
    </source>
</evidence>
<evidence type="ECO:0000256" key="5">
    <source>
        <dbReference type="ARBA" id="ARBA00023136"/>
    </source>
</evidence>
<dbReference type="SUPFAM" id="SSF111369">
    <property type="entry name" value="HlyD-like secretion proteins"/>
    <property type="match status" value="1"/>
</dbReference>
<dbReference type="InterPro" id="IPR058625">
    <property type="entry name" value="MdtA-like_BSH"/>
</dbReference>
<evidence type="ECO:0000256" key="3">
    <source>
        <dbReference type="ARBA" id="ARBA00022692"/>
    </source>
</evidence>
<accession>A0A7T4R0C7</accession>
<evidence type="ECO:0000256" key="7">
    <source>
        <dbReference type="SAM" id="Phobius"/>
    </source>
</evidence>
<dbReference type="KEGG" id="snan:I6N98_17400"/>
<dbReference type="Gene3D" id="2.40.30.170">
    <property type="match status" value="1"/>
</dbReference>